<dbReference type="Gene3D" id="1.20.1260.20">
    <property type="entry name" value="PPE superfamily"/>
    <property type="match status" value="1"/>
</dbReference>
<evidence type="ECO:0000259" key="4">
    <source>
        <dbReference type="Pfam" id="PF18878"/>
    </source>
</evidence>
<evidence type="ECO:0000256" key="1">
    <source>
        <dbReference type="ARBA" id="ARBA00010652"/>
    </source>
</evidence>
<dbReference type="EMBL" id="AP022569">
    <property type="protein sequence ID" value="BBX44479.1"/>
    <property type="molecule type" value="Genomic_DNA"/>
</dbReference>
<evidence type="ECO:0000259" key="3">
    <source>
        <dbReference type="Pfam" id="PF00823"/>
    </source>
</evidence>
<dbReference type="InterPro" id="IPR043641">
    <property type="entry name" value="PPE-PPW_C"/>
</dbReference>
<dbReference type="Proteomes" id="UP000465866">
    <property type="component" value="Chromosome"/>
</dbReference>
<dbReference type="PANTHER" id="PTHR46766:SF1">
    <property type="entry name" value="GLUTAMINE-RICH PROTEIN 2"/>
    <property type="match status" value="1"/>
</dbReference>
<feature type="domain" description="PPE" evidence="3">
    <location>
        <begin position="6"/>
        <end position="168"/>
    </location>
</feature>
<accession>A0A7I7KRX7</accession>
<dbReference type="Pfam" id="PF00823">
    <property type="entry name" value="PPE"/>
    <property type="match status" value="1"/>
</dbReference>
<dbReference type="Pfam" id="PF18878">
    <property type="entry name" value="PPE-PPW"/>
    <property type="match status" value="1"/>
</dbReference>
<dbReference type="PANTHER" id="PTHR46766">
    <property type="entry name" value="GLUTAMINE-RICH PROTEIN 2"/>
    <property type="match status" value="1"/>
</dbReference>
<feature type="region of interest" description="Disordered" evidence="2">
    <location>
        <begin position="456"/>
        <end position="487"/>
    </location>
</feature>
<keyword evidence="6" id="KW-1185">Reference proteome</keyword>
<dbReference type="FunFam" id="1.20.1260.20:FF:000001">
    <property type="entry name" value="PPE family protein PPE41"/>
    <property type="match status" value="1"/>
</dbReference>
<evidence type="ECO:0000256" key="2">
    <source>
        <dbReference type="SAM" id="MobiDB-lite"/>
    </source>
</evidence>
<dbReference type="KEGG" id="mcoo:MCOO_04940"/>
<sequence length="487" mass="49346">MTAPVWMASPPEVHSALLGSGPGPGSLLAAATAWTTLSTEYAQVAADLGEVLSAVQAGAWQGPSAERYVAAHVPYMAWLMQASAKSAAEATQHETAAAAYTTAVATMPTLPELAANHVIHGVLVATNFFGLNTIPIALNEADYVRMWIQAATTMTTYQAVSTTALAAAPPTETAPQIVNANSAQAADSNSGDGSILPPIDNDGGDPYKLSWYINRITEITQTLQRDIGLIQQNPVQGLTQLVSDVGALASDEFGHAIEFVQAFPEVLAIPLIVPVAAVGGLGGLGGLAAIQLEAANIPVDAPAPAPQNVLPAAAGSPVAVGAPGAAPTSAPASAPGSSVASVASSVPSSPAPPPAGPGFVPPYAVGPPGIGVGSGLATSASAGEKKKAAEPFAATARDRQRSRRRRRAGMRGYAHEFMDMNVHVDPEWSGPAATASDRGAGPLGFAGTVHKSTRAATGLATLEDDDFGGGPTMPMLPSTWDVDDERS</sequence>
<evidence type="ECO:0000313" key="5">
    <source>
        <dbReference type="EMBL" id="BBX44479.1"/>
    </source>
</evidence>
<name>A0A7I7KRX7_9MYCO</name>
<evidence type="ECO:0000313" key="6">
    <source>
        <dbReference type="Proteomes" id="UP000465866"/>
    </source>
</evidence>
<dbReference type="GO" id="GO:0052572">
    <property type="term" value="P:response to host immune response"/>
    <property type="evidence" value="ECO:0007669"/>
    <property type="project" value="TreeGrafter"/>
</dbReference>
<feature type="region of interest" description="Disordered" evidence="2">
    <location>
        <begin position="320"/>
        <end position="354"/>
    </location>
</feature>
<dbReference type="InterPro" id="IPR000030">
    <property type="entry name" value="PPE_dom"/>
</dbReference>
<reference evidence="5 6" key="1">
    <citation type="journal article" date="2019" name="Emerg. Microbes Infect.">
        <title>Comprehensive subspecies identification of 175 nontuberculous mycobacteria species based on 7547 genomic profiles.</title>
        <authorList>
            <person name="Matsumoto Y."/>
            <person name="Kinjo T."/>
            <person name="Motooka D."/>
            <person name="Nabeya D."/>
            <person name="Jung N."/>
            <person name="Uechi K."/>
            <person name="Horii T."/>
            <person name="Iida T."/>
            <person name="Fujita J."/>
            <person name="Nakamura S."/>
        </authorList>
    </citation>
    <scope>NUCLEOTIDE SEQUENCE [LARGE SCALE GENOMIC DNA]</scope>
    <source>
        <strain evidence="5 6">JCM 12404</strain>
    </source>
</reference>
<dbReference type="AlphaFoldDB" id="A0A7I7KRX7"/>
<feature type="region of interest" description="Disordered" evidence="2">
    <location>
        <begin position="375"/>
        <end position="406"/>
    </location>
</feature>
<comment type="similarity">
    <text evidence="1">Belongs to the mycobacterial PPE family.</text>
</comment>
<proteinExistence type="inferred from homology"/>
<gene>
    <name evidence="5" type="ORF">MCOO_04940</name>
</gene>
<protein>
    <submittedName>
        <fullName evidence="5">PPE family protein</fullName>
    </submittedName>
</protein>
<dbReference type="RefSeq" id="WP_163774929.1">
    <property type="nucleotide sequence ID" value="NZ_AP022569.1"/>
</dbReference>
<dbReference type="InterPro" id="IPR038332">
    <property type="entry name" value="PPE_sf"/>
</dbReference>
<feature type="compositionally biased region" description="Low complexity" evidence="2">
    <location>
        <begin position="320"/>
        <end position="348"/>
    </location>
</feature>
<feature type="domain" description="PPE-PPW subfamily C-terminal" evidence="4">
    <location>
        <begin position="434"/>
        <end position="480"/>
    </location>
</feature>
<organism evidence="5 6">
    <name type="scientific">Mycobacterium cookii</name>
    <dbReference type="NCBI Taxonomy" id="1775"/>
    <lineage>
        <taxon>Bacteria</taxon>
        <taxon>Bacillati</taxon>
        <taxon>Actinomycetota</taxon>
        <taxon>Actinomycetes</taxon>
        <taxon>Mycobacteriales</taxon>
        <taxon>Mycobacteriaceae</taxon>
        <taxon>Mycobacterium</taxon>
    </lineage>
</organism>
<dbReference type="SUPFAM" id="SSF140459">
    <property type="entry name" value="PE/PPE dimer-like"/>
    <property type="match status" value="1"/>
</dbReference>